<dbReference type="InterPro" id="IPR017850">
    <property type="entry name" value="Alkaline_phosphatase_core_sf"/>
</dbReference>
<gene>
    <name evidence="2" type="primary">yejM_1</name>
    <name evidence="2" type="ORF">NCTC10975_00743</name>
</gene>
<dbReference type="Pfam" id="PF00884">
    <property type="entry name" value="Sulfatase"/>
    <property type="match status" value="1"/>
</dbReference>
<dbReference type="InterPro" id="IPR000917">
    <property type="entry name" value="Sulfatase_N"/>
</dbReference>
<organism evidence="2 3">
    <name type="scientific">Proteus mirabilis</name>
    <dbReference type="NCBI Taxonomy" id="584"/>
    <lineage>
        <taxon>Bacteria</taxon>
        <taxon>Pseudomonadati</taxon>
        <taxon>Pseudomonadota</taxon>
        <taxon>Gammaproteobacteria</taxon>
        <taxon>Enterobacterales</taxon>
        <taxon>Morganellaceae</taxon>
        <taxon>Proteus</taxon>
    </lineage>
</organism>
<protein>
    <submittedName>
        <fullName evidence="2">Sulfatase</fullName>
    </submittedName>
</protein>
<dbReference type="SUPFAM" id="SSF53649">
    <property type="entry name" value="Alkaline phosphatase-like"/>
    <property type="match status" value="1"/>
</dbReference>
<dbReference type="AlphaFoldDB" id="A0A2X2BDX1"/>
<proteinExistence type="predicted"/>
<dbReference type="Gene3D" id="3.40.720.10">
    <property type="entry name" value="Alkaline Phosphatase, subunit A"/>
    <property type="match status" value="1"/>
</dbReference>
<evidence type="ECO:0000313" key="2">
    <source>
        <dbReference type="EMBL" id="SPY94402.1"/>
    </source>
</evidence>
<reference evidence="2 3" key="1">
    <citation type="submission" date="2018-06" db="EMBL/GenBank/DDBJ databases">
        <authorList>
            <consortium name="Pathogen Informatics"/>
            <person name="Doyle S."/>
        </authorList>
    </citation>
    <scope>NUCLEOTIDE SEQUENCE [LARGE SCALE GENOMIC DNA]</scope>
    <source>
        <strain evidence="2 3">NCTC10975</strain>
    </source>
</reference>
<dbReference type="PANTHER" id="PTHR43751">
    <property type="entry name" value="SULFATASE"/>
    <property type="match status" value="1"/>
</dbReference>
<name>A0A2X2BDX1_PROMI</name>
<evidence type="ECO:0000259" key="1">
    <source>
        <dbReference type="Pfam" id="PF00884"/>
    </source>
</evidence>
<dbReference type="EMBL" id="UAUE01000003">
    <property type="protein sequence ID" value="SPY94402.1"/>
    <property type="molecule type" value="Genomic_DNA"/>
</dbReference>
<dbReference type="PANTHER" id="PTHR43751:SF3">
    <property type="entry name" value="SULFATASE N-TERMINAL DOMAIN-CONTAINING PROTEIN"/>
    <property type="match status" value="1"/>
</dbReference>
<dbReference type="InterPro" id="IPR052701">
    <property type="entry name" value="GAG_Ulvan_Degrading_Sulfatases"/>
</dbReference>
<feature type="domain" description="Sulfatase N-terminal" evidence="1">
    <location>
        <begin position="53"/>
        <end position="140"/>
    </location>
</feature>
<sequence>MLADYSLPTSRSEDNDTTINSWRSWLLKNKQSTPWFSFLQINGDKHTSASQAQLNSQLETIFTTLKESNILDNTVVVVTSNYHQNNDKQDSQWLVNKDTFNLSQSQVPLVIHWPNVTPQKLDKLTSHQDIMTTLMQHVLGVISPADNYSQGEDLFANTRNHPWIFTGDNETLVVFLQDNTLMIDKHGRYALFDKSGKEIQSAKPDLRLLLQVLAEQKRFIER</sequence>
<evidence type="ECO:0000313" key="3">
    <source>
        <dbReference type="Proteomes" id="UP000251485"/>
    </source>
</evidence>
<dbReference type="Proteomes" id="UP000251485">
    <property type="component" value="Unassembled WGS sequence"/>
</dbReference>
<accession>A0A2X2BDX1</accession>